<name>A0AAV4BX84_9GAST</name>
<protein>
    <recommendedName>
        <fullName evidence="3">Reverse transcriptase RNase H-like domain-containing protein</fullName>
    </recommendedName>
</protein>
<accession>A0AAV4BX84</accession>
<dbReference type="AlphaFoldDB" id="A0AAV4BX84"/>
<evidence type="ECO:0000313" key="2">
    <source>
        <dbReference type="Proteomes" id="UP000735302"/>
    </source>
</evidence>
<organism evidence="1 2">
    <name type="scientific">Plakobranchus ocellatus</name>
    <dbReference type="NCBI Taxonomy" id="259542"/>
    <lineage>
        <taxon>Eukaryota</taxon>
        <taxon>Metazoa</taxon>
        <taxon>Spiralia</taxon>
        <taxon>Lophotrochozoa</taxon>
        <taxon>Mollusca</taxon>
        <taxon>Gastropoda</taxon>
        <taxon>Heterobranchia</taxon>
        <taxon>Euthyneura</taxon>
        <taxon>Panpulmonata</taxon>
        <taxon>Sacoglossa</taxon>
        <taxon>Placobranchoidea</taxon>
        <taxon>Plakobranchidae</taxon>
        <taxon>Plakobranchus</taxon>
    </lineage>
</organism>
<evidence type="ECO:0008006" key="3">
    <source>
        <dbReference type="Google" id="ProtNLM"/>
    </source>
</evidence>
<comment type="caution">
    <text evidence="1">The sequence shown here is derived from an EMBL/GenBank/DDBJ whole genome shotgun (WGS) entry which is preliminary data.</text>
</comment>
<reference evidence="1 2" key="1">
    <citation type="journal article" date="2021" name="Elife">
        <title>Chloroplast acquisition without the gene transfer in kleptoplastic sea slugs, Plakobranchus ocellatus.</title>
        <authorList>
            <person name="Maeda T."/>
            <person name="Takahashi S."/>
            <person name="Yoshida T."/>
            <person name="Shimamura S."/>
            <person name="Takaki Y."/>
            <person name="Nagai Y."/>
            <person name="Toyoda A."/>
            <person name="Suzuki Y."/>
            <person name="Arimoto A."/>
            <person name="Ishii H."/>
            <person name="Satoh N."/>
            <person name="Nishiyama T."/>
            <person name="Hasebe M."/>
            <person name="Maruyama T."/>
            <person name="Minagawa J."/>
            <person name="Obokata J."/>
            <person name="Shigenobu S."/>
        </authorList>
    </citation>
    <scope>NUCLEOTIDE SEQUENCE [LARGE SCALE GENOMIC DNA]</scope>
</reference>
<evidence type="ECO:0000313" key="1">
    <source>
        <dbReference type="EMBL" id="GFO23716.1"/>
    </source>
</evidence>
<dbReference type="Proteomes" id="UP000735302">
    <property type="component" value="Unassembled WGS sequence"/>
</dbReference>
<proteinExistence type="predicted"/>
<keyword evidence="2" id="KW-1185">Reference proteome</keyword>
<dbReference type="EMBL" id="BLXT01005511">
    <property type="protein sequence ID" value="GFO23716.1"/>
    <property type="molecule type" value="Genomic_DNA"/>
</dbReference>
<sequence length="185" mass="21366">MHYQGPSHTQSVASNNYVCKISDNLRTYHANLLKRYTPRTPPAPHDRILQQACLGFVDEECMGEDDPALGSYQIEQKEFYTDVTIKNKLNHTQPKQAKDLLTKFSGALKAYDREHQIRLTDHKPSIVKWHFGFQRIMGRTFGTRRKNTRDAAESKFHDQTFQNNCGRLLGHIVSDQAITPKHRKS</sequence>
<gene>
    <name evidence="1" type="ORF">PoB_005022100</name>
</gene>